<dbReference type="Proteomes" id="UP000010931">
    <property type="component" value="Unassembled WGS sequence"/>
</dbReference>
<evidence type="ECO:0000313" key="2">
    <source>
        <dbReference type="EMBL" id="ELP68675.1"/>
    </source>
</evidence>
<protein>
    <submittedName>
        <fullName evidence="2">Uncharacterized protein</fullName>
    </submittedName>
</protein>
<dbReference type="EMBL" id="AEJB01000205">
    <property type="protein sequence ID" value="ELP68675.1"/>
    <property type="molecule type" value="Genomic_DNA"/>
</dbReference>
<comment type="caution">
    <text evidence="2">The sequence shown here is derived from an EMBL/GenBank/DDBJ whole genome shotgun (WGS) entry which is preliminary data.</text>
</comment>
<dbReference type="AlphaFoldDB" id="L7FDG4"/>
<feature type="transmembrane region" description="Helical" evidence="1">
    <location>
        <begin position="6"/>
        <end position="27"/>
    </location>
</feature>
<evidence type="ECO:0000256" key="1">
    <source>
        <dbReference type="SAM" id="Phobius"/>
    </source>
</evidence>
<gene>
    <name evidence="2" type="ORF">STRTUCAR8_03825</name>
</gene>
<keyword evidence="1" id="KW-0812">Transmembrane</keyword>
<keyword evidence="3" id="KW-1185">Reference proteome</keyword>
<name>L7FDG4_STRT8</name>
<evidence type="ECO:0000313" key="3">
    <source>
        <dbReference type="Proteomes" id="UP000010931"/>
    </source>
</evidence>
<keyword evidence="1" id="KW-0472">Membrane</keyword>
<sequence length="52" mass="5555">MDGTAILLVLAMAGVISVLLFALKGLLDQMPDVIESAGRVRDAWRRFRGGGP</sequence>
<proteinExistence type="predicted"/>
<organism evidence="2 3">
    <name type="scientific">Streptomyces turgidiscabies (strain Car8)</name>
    <dbReference type="NCBI Taxonomy" id="698760"/>
    <lineage>
        <taxon>Bacteria</taxon>
        <taxon>Bacillati</taxon>
        <taxon>Actinomycetota</taxon>
        <taxon>Actinomycetes</taxon>
        <taxon>Kitasatosporales</taxon>
        <taxon>Streptomycetaceae</taxon>
        <taxon>Streptomyces</taxon>
    </lineage>
</organism>
<reference evidence="2 3" key="1">
    <citation type="journal article" date="2011" name="Plasmid">
        <title>Streptomyces turgidiscabies Car8 contains a modular pathogenicity island that shares virulence genes with other actinobacterial plant pathogens.</title>
        <authorList>
            <person name="Huguet-Tapia J.C."/>
            <person name="Badger J.H."/>
            <person name="Loria R."/>
            <person name="Pettis G.S."/>
        </authorList>
    </citation>
    <scope>NUCLEOTIDE SEQUENCE [LARGE SCALE GENOMIC DNA]</scope>
    <source>
        <strain evidence="2 3">Car8</strain>
    </source>
</reference>
<keyword evidence="1" id="KW-1133">Transmembrane helix</keyword>
<accession>L7FDG4</accession>